<feature type="compositionally biased region" description="Low complexity" evidence="9">
    <location>
        <begin position="476"/>
        <end position="489"/>
    </location>
</feature>
<evidence type="ECO:0000313" key="13">
    <source>
        <dbReference type="Proteomes" id="UP001346149"/>
    </source>
</evidence>
<dbReference type="FunFam" id="3.10.580.10:FF:000015">
    <property type="entry name" value="DUF21 domain-containing protein"/>
    <property type="match status" value="1"/>
</dbReference>
<evidence type="ECO:0000313" key="12">
    <source>
        <dbReference type="EMBL" id="KAK4797336.1"/>
    </source>
</evidence>
<keyword evidence="4 8" id="KW-1133">Transmembrane helix</keyword>
<keyword evidence="6 8" id="KW-0472">Membrane</keyword>
<dbReference type="Gene3D" id="3.10.580.10">
    <property type="entry name" value="CBS-domain"/>
    <property type="match status" value="1"/>
</dbReference>
<feature type="transmembrane region" description="Helical" evidence="10">
    <location>
        <begin position="15"/>
        <end position="42"/>
    </location>
</feature>
<proteinExistence type="predicted"/>
<keyword evidence="7" id="KW-0325">Glycoprotein</keyword>
<comment type="subcellular location">
    <subcellularLocation>
        <location evidence="1">Membrane</location>
        <topology evidence="1">Multi-pass membrane protein</topology>
    </subcellularLocation>
</comment>
<evidence type="ECO:0000256" key="10">
    <source>
        <dbReference type="SAM" id="Phobius"/>
    </source>
</evidence>
<evidence type="ECO:0000256" key="8">
    <source>
        <dbReference type="PROSITE-ProRule" id="PRU01193"/>
    </source>
</evidence>
<evidence type="ECO:0000256" key="5">
    <source>
        <dbReference type="ARBA" id="ARBA00023122"/>
    </source>
</evidence>
<dbReference type="InterPro" id="IPR046342">
    <property type="entry name" value="CBS_dom_sf"/>
</dbReference>
<dbReference type="EMBL" id="JAXQNO010000006">
    <property type="protein sequence ID" value="KAK4797336.1"/>
    <property type="molecule type" value="Genomic_DNA"/>
</dbReference>
<evidence type="ECO:0000256" key="9">
    <source>
        <dbReference type="SAM" id="MobiDB-lite"/>
    </source>
</evidence>
<organism evidence="12 13">
    <name type="scientific">Trapa natans</name>
    <name type="common">Water chestnut</name>
    <dbReference type="NCBI Taxonomy" id="22666"/>
    <lineage>
        <taxon>Eukaryota</taxon>
        <taxon>Viridiplantae</taxon>
        <taxon>Streptophyta</taxon>
        <taxon>Embryophyta</taxon>
        <taxon>Tracheophyta</taxon>
        <taxon>Spermatophyta</taxon>
        <taxon>Magnoliopsida</taxon>
        <taxon>eudicotyledons</taxon>
        <taxon>Gunneridae</taxon>
        <taxon>Pentapetalae</taxon>
        <taxon>rosids</taxon>
        <taxon>malvids</taxon>
        <taxon>Myrtales</taxon>
        <taxon>Lythraceae</taxon>
        <taxon>Trapa</taxon>
    </lineage>
</organism>
<dbReference type="InterPro" id="IPR002550">
    <property type="entry name" value="CNNM"/>
</dbReference>
<feature type="region of interest" description="Disordered" evidence="9">
    <location>
        <begin position="476"/>
        <end position="531"/>
    </location>
</feature>
<evidence type="ECO:0000256" key="4">
    <source>
        <dbReference type="ARBA" id="ARBA00022989"/>
    </source>
</evidence>
<dbReference type="GO" id="GO:0005737">
    <property type="term" value="C:cytoplasm"/>
    <property type="evidence" value="ECO:0007669"/>
    <property type="project" value="TreeGrafter"/>
</dbReference>
<feature type="compositionally biased region" description="Polar residues" evidence="9">
    <location>
        <begin position="492"/>
        <end position="504"/>
    </location>
</feature>
<dbReference type="Pfam" id="PF01595">
    <property type="entry name" value="CNNM"/>
    <property type="match status" value="1"/>
</dbReference>
<dbReference type="GO" id="GO:0016020">
    <property type="term" value="C:membrane"/>
    <property type="evidence" value="ECO:0007669"/>
    <property type="project" value="UniProtKB-SubCell"/>
</dbReference>
<name>A0AAN7M1K8_TRANT</name>
<dbReference type="PANTHER" id="PTHR12064">
    <property type="entry name" value="METAL TRANSPORTER CNNM"/>
    <property type="match status" value="1"/>
</dbReference>
<feature type="transmembrane region" description="Helical" evidence="10">
    <location>
        <begin position="130"/>
        <end position="150"/>
    </location>
</feature>
<dbReference type="GO" id="GO:0010960">
    <property type="term" value="P:magnesium ion homeostasis"/>
    <property type="evidence" value="ECO:0007669"/>
    <property type="project" value="InterPro"/>
</dbReference>
<dbReference type="InterPro" id="IPR045095">
    <property type="entry name" value="ACDP"/>
</dbReference>
<feature type="compositionally biased region" description="Polar residues" evidence="9">
    <location>
        <begin position="510"/>
        <end position="531"/>
    </location>
</feature>
<sequence length="553" mass="61351">MRMRDDDVPCCTLEFWTFLSICLVLVSFAGITSGLALGLLSFGQVDLEVLIKAGRPHENKYAAKILPLVKNEHLLLCTLLVAKSLAMEALPIFMDSILPFWVAIFMSVILGLAFAEIIPQAVCARYSLQLGAKLAFLVHLLLLIFFPISYPISKVLDWLLGRTHSALYRRVELKTLVDLHAHEAGMGGELTHQETIIIGGALGLTEKMAKDAMTPISETFSLDINSKLDMVTMGLIMNKGHSRIPIYSGNPNNIVGLILVKNLIFFQPEKETPIKHMTIRKIPRVYEDWPLYEILNLFLEGHSHMAVVVKEAAHHKTSKSKLCMPDVLRIHKSFNPKLNLPENKEGSGSLWAKQEERAGYSMCTSPLCYYSTDHSESSSPKQRDVKGQTLAREDLELLPSFAGEEVIGIITMEDVMEELLQVSSTLENLQSISIPLCQEIHHSPSMLRTGFALQKKILDETDEYVDLYNKIRINLPSSRRSSSSPARAPISGIQSRTREQSPLSSHAMVSHTQISPAASPTHSPACASMTSASQQIHRAPCDTNSSSSYAFAM</sequence>
<dbReference type="PROSITE" id="PS51846">
    <property type="entry name" value="CNNM"/>
    <property type="match status" value="1"/>
</dbReference>
<evidence type="ECO:0000259" key="11">
    <source>
        <dbReference type="PROSITE" id="PS51846"/>
    </source>
</evidence>
<gene>
    <name evidence="12" type="ORF">SAY86_029662</name>
</gene>
<evidence type="ECO:0000256" key="1">
    <source>
        <dbReference type="ARBA" id="ARBA00004141"/>
    </source>
</evidence>
<keyword evidence="5" id="KW-0129">CBS domain</keyword>
<dbReference type="AlphaFoldDB" id="A0AAN7M1K8"/>
<comment type="caution">
    <text evidence="12">The sequence shown here is derived from an EMBL/GenBank/DDBJ whole genome shotgun (WGS) entry which is preliminary data.</text>
</comment>
<feature type="domain" description="CNNM transmembrane" evidence="11">
    <location>
        <begin position="11"/>
        <end position="194"/>
    </location>
</feature>
<feature type="transmembrane region" description="Helical" evidence="10">
    <location>
        <begin position="100"/>
        <end position="118"/>
    </location>
</feature>
<evidence type="ECO:0000256" key="7">
    <source>
        <dbReference type="ARBA" id="ARBA00023180"/>
    </source>
</evidence>
<evidence type="ECO:0000256" key="2">
    <source>
        <dbReference type="ARBA" id="ARBA00022692"/>
    </source>
</evidence>
<dbReference type="CDD" id="cd04590">
    <property type="entry name" value="CBS_pair_CorC_HlyC_assoc"/>
    <property type="match status" value="1"/>
</dbReference>
<evidence type="ECO:0000256" key="6">
    <source>
        <dbReference type="ARBA" id="ARBA00023136"/>
    </source>
</evidence>
<dbReference type="InterPro" id="IPR044751">
    <property type="entry name" value="Ion_transp-like_CBS"/>
</dbReference>
<keyword evidence="13" id="KW-1185">Reference proteome</keyword>
<evidence type="ECO:0000256" key="3">
    <source>
        <dbReference type="ARBA" id="ARBA00022737"/>
    </source>
</evidence>
<dbReference type="GO" id="GO:0030026">
    <property type="term" value="P:intracellular manganese ion homeostasis"/>
    <property type="evidence" value="ECO:0007669"/>
    <property type="project" value="TreeGrafter"/>
</dbReference>
<reference evidence="12 13" key="1">
    <citation type="journal article" date="2023" name="Hortic Res">
        <title>Pangenome of water caltrop reveals structural variations and asymmetric subgenome divergence after allopolyploidization.</title>
        <authorList>
            <person name="Zhang X."/>
            <person name="Chen Y."/>
            <person name="Wang L."/>
            <person name="Yuan Y."/>
            <person name="Fang M."/>
            <person name="Shi L."/>
            <person name="Lu R."/>
            <person name="Comes H.P."/>
            <person name="Ma Y."/>
            <person name="Chen Y."/>
            <person name="Huang G."/>
            <person name="Zhou Y."/>
            <person name="Zheng Z."/>
            <person name="Qiu Y."/>
        </authorList>
    </citation>
    <scope>NUCLEOTIDE SEQUENCE [LARGE SCALE GENOMIC DNA]</scope>
    <source>
        <strain evidence="12">F231</strain>
    </source>
</reference>
<dbReference type="Proteomes" id="UP001346149">
    <property type="component" value="Unassembled WGS sequence"/>
</dbReference>
<accession>A0AAN7M1K8</accession>
<dbReference type="SUPFAM" id="SSF54631">
    <property type="entry name" value="CBS-domain pair"/>
    <property type="match status" value="1"/>
</dbReference>
<keyword evidence="2 8" id="KW-0812">Transmembrane</keyword>
<dbReference type="PANTHER" id="PTHR12064:SF72">
    <property type="entry name" value="CBS DOMAIN PROTEIN"/>
    <property type="match status" value="1"/>
</dbReference>
<keyword evidence="3" id="KW-0677">Repeat</keyword>
<protein>
    <recommendedName>
        <fullName evidence="11">CNNM transmembrane domain-containing protein</fullName>
    </recommendedName>
</protein>